<keyword evidence="2" id="KW-1185">Reference proteome</keyword>
<accession>A0A544QVR3</accession>
<dbReference type="RefSeq" id="WP_142535835.1">
    <property type="nucleotide sequence ID" value="NZ_SGJB01000007.1"/>
</dbReference>
<protein>
    <recommendedName>
        <fullName evidence="3">ATP-grasp domain-containing protein</fullName>
    </recommendedName>
</protein>
<evidence type="ECO:0000313" key="2">
    <source>
        <dbReference type="Proteomes" id="UP000317863"/>
    </source>
</evidence>
<sequence length="274" mass="32441">MKKILYMTDLYYNANGRKYYEEDLYITGILRRYFDIAICNPRDSHSFENDVDLIVFRNTGGVKGFKEAYEKFVERVHKNKLNTFNEFVGKGDMKGKQYLIDLTEYNYPVIPTIDSKNDLNKLLEADIYVIKPIDGADSIGLEFITKEELLNRDIKDKETLIQPMIDFEYEVSFYFINNKFEYAMYAPDKEKRWKLEMYNASDKDLEFAMKFIEWNDIKNGIQRIDACRTKSGELLLVELEDLNPYLSILEVDENTREKFITDFIDALKRMCGDK</sequence>
<comment type="caution">
    <text evidence="1">The sequence shown here is derived from an EMBL/GenBank/DDBJ whole genome shotgun (WGS) entry which is preliminary data.</text>
</comment>
<evidence type="ECO:0008006" key="3">
    <source>
        <dbReference type="Google" id="ProtNLM"/>
    </source>
</evidence>
<gene>
    <name evidence="1" type="ORF">EXD82_05090</name>
</gene>
<name>A0A544QVR3_9FIRM</name>
<dbReference type="Proteomes" id="UP000317863">
    <property type="component" value="Unassembled WGS sequence"/>
</dbReference>
<dbReference type="OrthoDB" id="4446378at2"/>
<organism evidence="1 2">
    <name type="scientific">Peptacetobacter hominis</name>
    <dbReference type="NCBI Taxonomy" id="2743610"/>
    <lineage>
        <taxon>Bacteria</taxon>
        <taxon>Bacillati</taxon>
        <taxon>Bacillota</taxon>
        <taxon>Clostridia</taxon>
        <taxon>Peptostreptococcales</taxon>
        <taxon>Peptostreptococcaceae</taxon>
        <taxon>Peptacetobacter</taxon>
    </lineage>
</organism>
<dbReference type="SUPFAM" id="SSF56059">
    <property type="entry name" value="Glutathione synthetase ATP-binding domain-like"/>
    <property type="match status" value="1"/>
</dbReference>
<evidence type="ECO:0000313" key="1">
    <source>
        <dbReference type="EMBL" id="TQQ84780.1"/>
    </source>
</evidence>
<dbReference type="AlphaFoldDB" id="A0A544QVR3"/>
<dbReference type="EMBL" id="SGJB01000007">
    <property type="protein sequence ID" value="TQQ84780.1"/>
    <property type="molecule type" value="Genomic_DNA"/>
</dbReference>
<reference evidence="1 2" key="1">
    <citation type="submission" date="2019-02" db="EMBL/GenBank/DDBJ databases">
        <title>Peptostreptococcaceae bacterium ZHW00191 nov., a new bacterium isolated from the human gut.</title>
        <authorList>
            <person name="Zhou H.-W."/>
            <person name="Chen X.-J."/>
        </authorList>
    </citation>
    <scope>NUCLEOTIDE SEQUENCE [LARGE SCALE GENOMIC DNA]</scope>
    <source>
        <strain evidence="1 2">ZHW00191</strain>
    </source>
</reference>
<proteinExistence type="predicted"/>